<proteinExistence type="predicted"/>
<dbReference type="Proteomes" id="UP000886748">
    <property type="component" value="Unassembled WGS sequence"/>
</dbReference>
<name>A0A9D1SS48_9CLOT</name>
<evidence type="ECO:0000313" key="1">
    <source>
        <dbReference type="EMBL" id="HIU93355.1"/>
    </source>
</evidence>
<accession>A0A9D1SS48</accession>
<protein>
    <submittedName>
        <fullName evidence="1">Uncharacterized protein</fullName>
    </submittedName>
</protein>
<dbReference type="AlphaFoldDB" id="A0A9D1SS48"/>
<reference evidence="1" key="1">
    <citation type="submission" date="2020-10" db="EMBL/GenBank/DDBJ databases">
        <authorList>
            <person name="Gilroy R."/>
        </authorList>
    </citation>
    <scope>NUCLEOTIDE SEQUENCE</scope>
    <source>
        <strain evidence="1">CHK154-7741</strain>
    </source>
</reference>
<organism evidence="1 2">
    <name type="scientific">Candidatus Limenecus avicola</name>
    <dbReference type="NCBI Taxonomy" id="2840847"/>
    <lineage>
        <taxon>Bacteria</taxon>
        <taxon>Bacillati</taxon>
        <taxon>Bacillota</taxon>
        <taxon>Clostridia</taxon>
        <taxon>Eubacteriales</taxon>
        <taxon>Clostridiaceae</taxon>
        <taxon>Clostridiaceae incertae sedis</taxon>
        <taxon>Candidatus Limenecus</taxon>
    </lineage>
</organism>
<dbReference type="EMBL" id="DVOD01000069">
    <property type="protein sequence ID" value="HIU93355.1"/>
    <property type="molecule type" value="Genomic_DNA"/>
</dbReference>
<reference evidence="1" key="2">
    <citation type="journal article" date="2021" name="PeerJ">
        <title>Extensive microbial diversity within the chicken gut microbiome revealed by metagenomics and culture.</title>
        <authorList>
            <person name="Gilroy R."/>
            <person name="Ravi A."/>
            <person name="Getino M."/>
            <person name="Pursley I."/>
            <person name="Horton D.L."/>
            <person name="Alikhan N.F."/>
            <person name="Baker D."/>
            <person name="Gharbi K."/>
            <person name="Hall N."/>
            <person name="Watson M."/>
            <person name="Adriaenssens E.M."/>
            <person name="Foster-Nyarko E."/>
            <person name="Jarju S."/>
            <person name="Secka A."/>
            <person name="Antonio M."/>
            <person name="Oren A."/>
            <person name="Chaudhuri R.R."/>
            <person name="La Ragione R."/>
            <person name="Hildebrand F."/>
            <person name="Pallen M.J."/>
        </authorList>
    </citation>
    <scope>NUCLEOTIDE SEQUENCE</scope>
    <source>
        <strain evidence="1">CHK154-7741</strain>
    </source>
</reference>
<comment type="caution">
    <text evidence="1">The sequence shown here is derived from an EMBL/GenBank/DDBJ whole genome shotgun (WGS) entry which is preliminary data.</text>
</comment>
<gene>
    <name evidence="1" type="ORF">IAD26_09525</name>
</gene>
<evidence type="ECO:0000313" key="2">
    <source>
        <dbReference type="Proteomes" id="UP000886748"/>
    </source>
</evidence>
<sequence length="205" mass="23002">MGCLKFIIKVAIVVLAIVGFKSLGGWDWCVKTFHIGQKPTQQSMLEKTKDVADFSKIPDEYELSKSANILGFRAVVAEHGATGQKLAVVNENKNIKITQEDFKNGQLKKKIDDVNKKLEYQYIHVENFKILKQGTMKTMGQNAPYALFEAEVTNLPVKKLKGMICVAKDKEGKNKIIVSANDGGKYSQIISEQFFKNVKLNDTKK</sequence>